<evidence type="ECO:0000256" key="4">
    <source>
        <dbReference type="ARBA" id="ARBA00022968"/>
    </source>
</evidence>
<keyword evidence="4" id="KW-0735">Signal-anchor</keyword>
<proteinExistence type="predicted"/>
<name>A0ABP0LFN3_9DINO</name>
<dbReference type="PANTHER" id="PTHR31646:SF1">
    <property type="entry name" value="ALPHA-1,2-MANNOSYLTRANSFERASE MNN2"/>
    <property type="match status" value="1"/>
</dbReference>
<organism evidence="10 11">
    <name type="scientific">Durusdinium trenchii</name>
    <dbReference type="NCBI Taxonomy" id="1381693"/>
    <lineage>
        <taxon>Eukaryota</taxon>
        <taxon>Sar</taxon>
        <taxon>Alveolata</taxon>
        <taxon>Dinophyceae</taxon>
        <taxon>Suessiales</taxon>
        <taxon>Symbiodiniaceae</taxon>
        <taxon>Durusdinium</taxon>
    </lineage>
</organism>
<dbReference type="PANTHER" id="PTHR31646">
    <property type="entry name" value="ALPHA-1,2-MANNOSYLTRANSFERASE MNN2"/>
    <property type="match status" value="1"/>
</dbReference>
<evidence type="ECO:0000256" key="6">
    <source>
        <dbReference type="ARBA" id="ARBA00023034"/>
    </source>
</evidence>
<evidence type="ECO:0000256" key="9">
    <source>
        <dbReference type="SAM" id="MobiDB-lite"/>
    </source>
</evidence>
<feature type="compositionally biased region" description="Basic residues" evidence="9">
    <location>
        <begin position="351"/>
        <end position="363"/>
    </location>
</feature>
<dbReference type="Pfam" id="PF10175">
    <property type="entry name" value="MPP6"/>
    <property type="match status" value="1"/>
</dbReference>
<reference evidence="10 11" key="1">
    <citation type="submission" date="2024-02" db="EMBL/GenBank/DDBJ databases">
        <authorList>
            <person name="Chen Y."/>
            <person name="Shah S."/>
            <person name="Dougan E. K."/>
            <person name="Thang M."/>
            <person name="Chan C."/>
        </authorList>
    </citation>
    <scope>NUCLEOTIDE SEQUENCE [LARGE SCALE GENOMIC DNA]</scope>
</reference>
<evidence type="ECO:0000256" key="3">
    <source>
        <dbReference type="ARBA" id="ARBA00022692"/>
    </source>
</evidence>
<evidence type="ECO:0000256" key="1">
    <source>
        <dbReference type="ARBA" id="ARBA00004394"/>
    </source>
</evidence>
<evidence type="ECO:0000256" key="5">
    <source>
        <dbReference type="ARBA" id="ARBA00022989"/>
    </source>
</evidence>
<comment type="caution">
    <text evidence="10">The sequence shown here is derived from an EMBL/GenBank/DDBJ whole genome shotgun (WGS) entry which is preliminary data.</text>
</comment>
<evidence type="ECO:0000313" key="10">
    <source>
        <dbReference type="EMBL" id="CAK9037966.1"/>
    </source>
</evidence>
<evidence type="ECO:0000313" key="11">
    <source>
        <dbReference type="Proteomes" id="UP001642484"/>
    </source>
</evidence>
<keyword evidence="3" id="KW-0812">Transmembrane</keyword>
<keyword evidence="7" id="KW-0472">Membrane</keyword>
<dbReference type="EMBL" id="CAXAMN010012336">
    <property type="protein sequence ID" value="CAK9037966.1"/>
    <property type="molecule type" value="Genomic_DNA"/>
</dbReference>
<sequence length="363" mass="41211">MFLSECELCLFLDADNVALRPPQELLPQLHEVPAVFWPDMWPLPRRGWWAQWEAAPSQESGQLLINKTAPEVRRALLLSTLFAVRWDLFLQDMYLTSDDELMCGYGDKDVYQLAFRLLHVPFRMMADRPALLVEGKRYAGLIQLDANRSFFAHVSAAKHEMWSLLEAGTLQRCDVSEASNLSCSSRKGHGSLFIAFDQLQCEPLRVPAELLRAIQKLQKSDSPGIAGSTAKAPAPTPPTTLSQAPHSLSSNIQGLRFMQSARENEERKKLENEKLRHLEDMQWVIRGFEAEVQAESQETPPTKSTPALGVVRLYRRSYKGYNAMVEQSMKELLKKHADDAAQAEEVDQAKTLRKMKKQRMTKS</sequence>
<feature type="region of interest" description="Disordered" evidence="9">
    <location>
        <begin position="221"/>
        <end position="246"/>
    </location>
</feature>
<keyword evidence="11" id="KW-1185">Reference proteome</keyword>
<accession>A0ABP0LFN3</accession>
<keyword evidence="6" id="KW-0333">Golgi apparatus</keyword>
<keyword evidence="5" id="KW-1133">Transmembrane helix</keyword>
<protein>
    <submittedName>
        <fullName evidence="10">Uncharacterized protein</fullName>
    </submittedName>
</protein>
<gene>
    <name evidence="10" type="ORF">CCMP2556_LOCUS20870</name>
</gene>
<dbReference type="SUPFAM" id="SSF53448">
    <property type="entry name" value="Nucleotide-diphospho-sugar transferases"/>
    <property type="match status" value="1"/>
</dbReference>
<dbReference type="Proteomes" id="UP001642484">
    <property type="component" value="Unassembled WGS sequence"/>
</dbReference>
<evidence type="ECO:0000256" key="2">
    <source>
        <dbReference type="ARBA" id="ARBA00004606"/>
    </source>
</evidence>
<evidence type="ECO:0000256" key="7">
    <source>
        <dbReference type="ARBA" id="ARBA00023136"/>
    </source>
</evidence>
<dbReference type="InterPro" id="IPR029044">
    <property type="entry name" value="Nucleotide-diphossugar_trans"/>
</dbReference>
<feature type="region of interest" description="Disordered" evidence="9">
    <location>
        <begin position="338"/>
        <end position="363"/>
    </location>
</feature>
<comment type="subcellular location">
    <subcellularLocation>
        <location evidence="8">Endomembrane system</location>
        <topology evidence="8">Single-pass membrane protein</topology>
    </subcellularLocation>
    <subcellularLocation>
        <location evidence="1">Golgi apparatus membrane</location>
    </subcellularLocation>
    <subcellularLocation>
        <location evidence="2">Membrane</location>
        <topology evidence="2">Single-pass type II membrane protein</topology>
    </subcellularLocation>
</comment>
<evidence type="ECO:0000256" key="8">
    <source>
        <dbReference type="ARBA" id="ARBA00037847"/>
    </source>
</evidence>